<evidence type="ECO:0000313" key="3">
    <source>
        <dbReference type="EMBL" id="RAO71483.1"/>
    </source>
</evidence>
<dbReference type="Pfam" id="PF01408">
    <property type="entry name" value="GFO_IDH_MocA"/>
    <property type="match status" value="1"/>
</dbReference>
<dbReference type="InterPro" id="IPR000683">
    <property type="entry name" value="Gfo/Idh/MocA-like_OxRdtase_N"/>
</dbReference>
<dbReference type="GeneID" id="63796710"/>
<gene>
    <name evidence="3" type="ORF">BHQ10_007495</name>
</gene>
<organism evidence="3 4">
    <name type="scientific">Talaromyces amestolkiae</name>
    <dbReference type="NCBI Taxonomy" id="1196081"/>
    <lineage>
        <taxon>Eukaryota</taxon>
        <taxon>Fungi</taxon>
        <taxon>Dikarya</taxon>
        <taxon>Ascomycota</taxon>
        <taxon>Pezizomycotina</taxon>
        <taxon>Eurotiomycetes</taxon>
        <taxon>Eurotiomycetidae</taxon>
        <taxon>Eurotiales</taxon>
        <taxon>Trichocomaceae</taxon>
        <taxon>Talaromyces</taxon>
        <taxon>Talaromyces sect. Talaromyces</taxon>
    </lineage>
</organism>
<dbReference type="Gene3D" id="3.40.50.720">
    <property type="entry name" value="NAD(P)-binding Rossmann-like Domain"/>
    <property type="match status" value="1"/>
</dbReference>
<evidence type="ECO:0000313" key="4">
    <source>
        <dbReference type="Proteomes" id="UP000249363"/>
    </source>
</evidence>
<dbReference type="STRING" id="1196081.A0A364L6T6"/>
<reference evidence="3 4" key="1">
    <citation type="journal article" date="2017" name="Biotechnol. Biofuels">
        <title>Differential beta-glucosidase expression as a function of carbon source availability in Talaromyces amestolkiae: a genomic and proteomic approach.</title>
        <authorList>
            <person name="de Eugenio L.I."/>
            <person name="Mendez-Liter J.A."/>
            <person name="Nieto-Dominguez M."/>
            <person name="Alonso L."/>
            <person name="Gil-Munoz J."/>
            <person name="Barriuso J."/>
            <person name="Prieto A."/>
            <person name="Martinez M.J."/>
        </authorList>
    </citation>
    <scope>NUCLEOTIDE SEQUENCE [LARGE SCALE GENOMIC DNA]</scope>
    <source>
        <strain evidence="3 4">CIB</strain>
    </source>
</reference>
<dbReference type="InterPro" id="IPR036291">
    <property type="entry name" value="NAD(P)-bd_dom_sf"/>
</dbReference>
<feature type="domain" description="Gfo/Idh/MocA-like oxidoreductase N-terminal" evidence="1">
    <location>
        <begin position="29"/>
        <end position="137"/>
    </location>
</feature>
<protein>
    <submittedName>
        <fullName evidence="3">Uncharacterized protein</fullName>
    </submittedName>
</protein>
<dbReference type="InterPro" id="IPR051317">
    <property type="entry name" value="Gfo/Idh/MocA_oxidoreduct"/>
</dbReference>
<dbReference type="PANTHER" id="PTHR43708">
    <property type="entry name" value="CONSERVED EXPRESSED OXIDOREDUCTASE (EUROFUNG)"/>
    <property type="match status" value="1"/>
</dbReference>
<dbReference type="AlphaFoldDB" id="A0A364L6T6"/>
<evidence type="ECO:0000259" key="2">
    <source>
        <dbReference type="Pfam" id="PF22685"/>
    </source>
</evidence>
<evidence type="ECO:0000259" key="1">
    <source>
        <dbReference type="Pfam" id="PF01408"/>
    </source>
</evidence>
<dbReference type="OrthoDB" id="64915at2759"/>
<dbReference type="Proteomes" id="UP000249363">
    <property type="component" value="Unassembled WGS sequence"/>
</dbReference>
<name>A0A364L6T6_TALAM</name>
<dbReference type="SUPFAM" id="SSF55347">
    <property type="entry name" value="Glyceraldehyde-3-phosphate dehydrogenase-like, C-terminal domain"/>
    <property type="match status" value="1"/>
</dbReference>
<accession>A0A364L6T6</accession>
<dbReference type="PANTHER" id="PTHR43708:SF1">
    <property type="entry name" value="GALACTOSE_LACTOSE METABOLISM REGULATORY PROTEIN GAL80"/>
    <property type="match status" value="1"/>
</dbReference>
<keyword evidence="4" id="KW-1185">Reference proteome</keyword>
<comment type="caution">
    <text evidence="3">The sequence shown here is derived from an EMBL/GenBank/DDBJ whole genome shotgun (WGS) entry which is preliminary data.</text>
</comment>
<dbReference type="Gene3D" id="3.30.360.10">
    <property type="entry name" value="Dihydrodipicolinate Reductase, domain 2"/>
    <property type="match status" value="1"/>
</dbReference>
<sequence length="380" mass="40807">MAPIRVGLVGLTTVTVNPSGEGYTPGSWGLAHLACLAGSPHYEIVALCNSTVEKAQKSIEHNKLDPATKAYGSVDEMAQDPDVDLVVVSVHVDKHYALAKSALKNKKNVYVEFPLTKSYKEAEDLAELAKQAGVKTVIGAQARANLALKKIKELVKSKAIGDVLSTSWTGFMGISTWSGLPESLKDFADLEGGPGRINIGLGHGLDPFLDTLGEFKDVQATFKTYQKTVPLFDATGTVVDPAYKVTAPEFIFVQGVLESGAVASINVRSIPASADEAGFRWIISGSEGEIVFSSPAGGYVQGPMPDAKVLLKKWNGETEEVNWKYNEPAHVTGVFDFAINTARLYEAFATGDEDGYASIEAARKVHHLIDRVKKVAIWAP</sequence>
<dbReference type="InterPro" id="IPR055080">
    <property type="entry name" value="Gal80p-like_C"/>
</dbReference>
<dbReference type="RefSeq" id="XP_040735998.1">
    <property type="nucleotide sequence ID" value="XM_040880196.1"/>
</dbReference>
<dbReference type="SUPFAM" id="SSF51735">
    <property type="entry name" value="NAD(P)-binding Rossmann-fold domains"/>
    <property type="match status" value="1"/>
</dbReference>
<feature type="domain" description="Gal80p-like C-terminal" evidence="2">
    <location>
        <begin position="149"/>
        <end position="292"/>
    </location>
</feature>
<dbReference type="GO" id="GO:0000166">
    <property type="term" value="F:nucleotide binding"/>
    <property type="evidence" value="ECO:0007669"/>
    <property type="project" value="InterPro"/>
</dbReference>
<dbReference type="EMBL" id="MIKG01000015">
    <property type="protein sequence ID" value="RAO71483.1"/>
    <property type="molecule type" value="Genomic_DNA"/>
</dbReference>
<dbReference type="Pfam" id="PF22685">
    <property type="entry name" value="Gal80p_C-like"/>
    <property type="match status" value="1"/>
</dbReference>
<proteinExistence type="predicted"/>